<evidence type="ECO:0000313" key="3">
    <source>
        <dbReference type="EMBL" id="SIS46124.1"/>
    </source>
</evidence>
<dbReference type="GO" id="GO:0032259">
    <property type="term" value="P:methylation"/>
    <property type="evidence" value="ECO:0007669"/>
    <property type="project" value="UniProtKB-KW"/>
</dbReference>
<keyword evidence="2 3" id="KW-0808">Transferase</keyword>
<evidence type="ECO:0000256" key="1">
    <source>
        <dbReference type="ARBA" id="ARBA00022603"/>
    </source>
</evidence>
<organism evidence="3 4">
    <name type="scientific">Neptunomonas antarctica</name>
    <dbReference type="NCBI Taxonomy" id="619304"/>
    <lineage>
        <taxon>Bacteria</taxon>
        <taxon>Pseudomonadati</taxon>
        <taxon>Pseudomonadota</taxon>
        <taxon>Gammaproteobacteria</taxon>
        <taxon>Oceanospirillales</taxon>
        <taxon>Oceanospirillaceae</taxon>
        <taxon>Neptunomonas</taxon>
    </lineage>
</organism>
<dbReference type="Proteomes" id="UP000185999">
    <property type="component" value="Unassembled WGS sequence"/>
</dbReference>
<dbReference type="InterPro" id="IPR029028">
    <property type="entry name" value="Alpha/beta_knot_MTases"/>
</dbReference>
<dbReference type="SUPFAM" id="SSF75217">
    <property type="entry name" value="alpha/beta knot"/>
    <property type="match status" value="1"/>
</dbReference>
<evidence type="ECO:0000256" key="2">
    <source>
        <dbReference type="ARBA" id="ARBA00022679"/>
    </source>
</evidence>
<dbReference type="EMBL" id="FTOE01000001">
    <property type="protein sequence ID" value="SIS46124.1"/>
    <property type="molecule type" value="Genomic_DNA"/>
</dbReference>
<proteinExistence type="predicted"/>
<dbReference type="STRING" id="619304.SAMN05421760_101835"/>
<dbReference type="GO" id="GO:0008168">
    <property type="term" value="F:methyltransferase activity"/>
    <property type="evidence" value="ECO:0007669"/>
    <property type="project" value="UniProtKB-KW"/>
</dbReference>
<dbReference type="Gene3D" id="3.40.1280.10">
    <property type="match status" value="1"/>
</dbReference>
<keyword evidence="4" id="KW-1185">Reference proteome</keyword>
<protein>
    <submittedName>
        <fullName evidence="3">tRNA (Guanosine-2'-O-)-methyltransferase</fullName>
    </submittedName>
</protein>
<dbReference type="AlphaFoldDB" id="A0A1N7J9Y4"/>
<keyword evidence="1 3" id="KW-0489">Methyltransferase</keyword>
<accession>A0A1N7J9Y4</accession>
<dbReference type="InterPro" id="IPR029026">
    <property type="entry name" value="tRNA_m1G_MTases_N"/>
</dbReference>
<evidence type="ECO:0000313" key="4">
    <source>
        <dbReference type="Proteomes" id="UP000185999"/>
    </source>
</evidence>
<gene>
    <name evidence="3" type="ORF">SAMN05421760_101835</name>
</gene>
<name>A0A1N7J9Y4_9GAMM</name>
<sequence>MKVYAAHFSERAIYYRDVDYTLPCAILMGSEKDGVSQSGADLDVGDEVNLSVP</sequence>
<reference evidence="4" key="1">
    <citation type="submission" date="2017-01" db="EMBL/GenBank/DDBJ databases">
        <authorList>
            <person name="Varghese N."/>
            <person name="Submissions S."/>
        </authorList>
    </citation>
    <scope>NUCLEOTIDE SEQUENCE [LARGE SCALE GENOMIC DNA]</scope>
    <source>
        <strain evidence="4">DSM 22306</strain>
    </source>
</reference>